<dbReference type="Pfam" id="PF00005">
    <property type="entry name" value="ABC_tran"/>
    <property type="match status" value="1"/>
</dbReference>
<evidence type="ECO:0000259" key="11">
    <source>
        <dbReference type="PROSITE" id="PS50893"/>
    </source>
</evidence>
<keyword evidence="7" id="KW-0472">Membrane</keyword>
<protein>
    <submittedName>
        <fullName evidence="12">Daunorubicin/doxorubicin resistance ABC transporter ATP-binding protein DrrA</fullName>
    </submittedName>
</protein>
<dbReference type="GO" id="GO:0005524">
    <property type="term" value="F:ATP binding"/>
    <property type="evidence" value="ECO:0007669"/>
    <property type="project" value="UniProtKB-KW"/>
</dbReference>
<evidence type="ECO:0000256" key="8">
    <source>
        <dbReference type="ARBA" id="ARBA00023251"/>
    </source>
</evidence>
<dbReference type="EMBL" id="PGGW01000039">
    <property type="protein sequence ID" value="PJE97637.1"/>
    <property type="molecule type" value="Genomic_DNA"/>
</dbReference>
<comment type="caution">
    <text evidence="12">The sequence shown here is derived from an EMBL/GenBank/DDBJ whole genome shotgun (WGS) entry which is preliminary data.</text>
</comment>
<keyword evidence="4" id="KW-0547">Nucleotide-binding</keyword>
<dbReference type="GO" id="GO:0016887">
    <property type="term" value="F:ATP hydrolysis activity"/>
    <property type="evidence" value="ECO:0007669"/>
    <property type="project" value="InterPro"/>
</dbReference>
<keyword evidence="2" id="KW-0813">Transport</keyword>
<dbReference type="InterPro" id="IPR017871">
    <property type="entry name" value="ABC_transporter-like_CS"/>
</dbReference>
<dbReference type="PANTHER" id="PTHR42711:SF19">
    <property type="entry name" value="DOXORUBICIN RESISTANCE ATP-BINDING PROTEIN DRRA"/>
    <property type="match status" value="1"/>
</dbReference>
<evidence type="ECO:0000313" key="12">
    <source>
        <dbReference type="EMBL" id="PJE97637.1"/>
    </source>
</evidence>
<evidence type="ECO:0000256" key="7">
    <source>
        <dbReference type="ARBA" id="ARBA00023136"/>
    </source>
</evidence>
<dbReference type="SMART" id="SM00382">
    <property type="entry name" value="AAA"/>
    <property type="match status" value="1"/>
</dbReference>
<reference evidence="12 13" key="1">
    <citation type="submission" date="2017-11" db="EMBL/GenBank/DDBJ databases">
        <title>Streptomyces carmine sp. nov., a novel actinomycete isolated from Sophora alopecuroides in Xinjiang, China.</title>
        <authorList>
            <person name="Wang Y."/>
            <person name="Luo X."/>
            <person name="Wan C."/>
            <person name="Zhang L."/>
        </authorList>
    </citation>
    <scope>NUCLEOTIDE SEQUENCE [LARGE SCALE GENOMIC DNA]</scope>
    <source>
        <strain evidence="12 13">TRM SA0054</strain>
    </source>
</reference>
<keyword evidence="5 12" id="KW-0067">ATP-binding</keyword>
<sequence>MPASRDSTGRSGPPDPSEHAVLADGLTRRYGDKRALDGFGLAVRRGTVHGLLGPNGAGKTTAVRILATLARADGGRAVVAGHDVARAPARVRRAIGLAGQDTAVDEILTGRQNLEMFGRLFHLGARRARLRAGELLEHFGLAEAADRPLRGYSGGMRRRFDLAASMILAPRVLFLDEPTTGLDPRGRSEVWEAVRSLAATGTTVLLTTHYLDEADRLSDRITVVDRGRDVVEDTPEGLKRAVGGDRIEVVVRDRAELAAAERIVARVASGGAVERDTARRRVHAPVTDRVAALTEVARALRDEGLDAEDLGLRRPTLDDVFLHLTGRPAHSAAGSTGSTAAGTRKETRTA</sequence>
<evidence type="ECO:0000256" key="4">
    <source>
        <dbReference type="ARBA" id="ARBA00022741"/>
    </source>
</evidence>
<dbReference type="InterPro" id="IPR003439">
    <property type="entry name" value="ABC_transporter-like_ATP-bd"/>
</dbReference>
<evidence type="ECO:0000256" key="6">
    <source>
        <dbReference type="ARBA" id="ARBA00022967"/>
    </source>
</evidence>
<keyword evidence="6" id="KW-1278">Translocase</keyword>
<comment type="subcellular location">
    <subcellularLocation>
        <location evidence="1">Cell membrane</location>
        <topology evidence="1">Peripheral membrane protein</topology>
        <orientation evidence="1">Cytoplasmic side</orientation>
    </subcellularLocation>
</comment>
<dbReference type="GO" id="GO:1900753">
    <property type="term" value="P:doxorubicin transport"/>
    <property type="evidence" value="ECO:0007669"/>
    <property type="project" value="InterPro"/>
</dbReference>
<organism evidence="12 13">
    <name type="scientific">Streptomyces carminius</name>
    <dbReference type="NCBI Taxonomy" id="2665496"/>
    <lineage>
        <taxon>Bacteria</taxon>
        <taxon>Bacillati</taxon>
        <taxon>Actinomycetota</taxon>
        <taxon>Actinomycetes</taxon>
        <taxon>Kitasatosporales</taxon>
        <taxon>Streptomycetaceae</taxon>
        <taxon>Streptomyces</taxon>
    </lineage>
</organism>
<dbReference type="InterPro" id="IPR005894">
    <property type="entry name" value="DrrA"/>
</dbReference>
<evidence type="ECO:0000256" key="9">
    <source>
        <dbReference type="ARBA" id="ARBA00049985"/>
    </source>
</evidence>
<dbReference type="PROSITE" id="PS00211">
    <property type="entry name" value="ABC_TRANSPORTER_1"/>
    <property type="match status" value="1"/>
</dbReference>
<dbReference type="GO" id="GO:0043215">
    <property type="term" value="P:daunorubicin transport"/>
    <property type="evidence" value="ECO:0007669"/>
    <property type="project" value="InterPro"/>
</dbReference>
<dbReference type="GO" id="GO:0005886">
    <property type="term" value="C:plasma membrane"/>
    <property type="evidence" value="ECO:0007669"/>
    <property type="project" value="UniProtKB-SubCell"/>
</dbReference>
<proteinExistence type="inferred from homology"/>
<dbReference type="PROSITE" id="PS50893">
    <property type="entry name" value="ABC_TRANSPORTER_2"/>
    <property type="match status" value="1"/>
</dbReference>
<evidence type="ECO:0000256" key="5">
    <source>
        <dbReference type="ARBA" id="ARBA00022840"/>
    </source>
</evidence>
<dbReference type="GO" id="GO:0046677">
    <property type="term" value="P:response to antibiotic"/>
    <property type="evidence" value="ECO:0007669"/>
    <property type="project" value="UniProtKB-KW"/>
</dbReference>
<feature type="compositionally biased region" description="Low complexity" evidence="10">
    <location>
        <begin position="331"/>
        <end position="342"/>
    </location>
</feature>
<name>A0A2M8M0A3_9ACTN</name>
<evidence type="ECO:0000313" key="13">
    <source>
        <dbReference type="Proteomes" id="UP000230407"/>
    </source>
</evidence>
<accession>A0A2M8M0A3</accession>
<dbReference type="InterPro" id="IPR027417">
    <property type="entry name" value="P-loop_NTPase"/>
</dbReference>
<evidence type="ECO:0000256" key="3">
    <source>
        <dbReference type="ARBA" id="ARBA00022475"/>
    </source>
</evidence>
<feature type="domain" description="ABC transporter" evidence="11">
    <location>
        <begin position="21"/>
        <end position="251"/>
    </location>
</feature>
<keyword evidence="8" id="KW-0046">Antibiotic resistance</keyword>
<evidence type="ECO:0000256" key="10">
    <source>
        <dbReference type="SAM" id="MobiDB-lite"/>
    </source>
</evidence>
<dbReference type="PANTHER" id="PTHR42711">
    <property type="entry name" value="ABC TRANSPORTER ATP-BINDING PROTEIN"/>
    <property type="match status" value="1"/>
</dbReference>
<keyword evidence="13" id="KW-1185">Reference proteome</keyword>
<feature type="region of interest" description="Disordered" evidence="10">
    <location>
        <begin position="328"/>
        <end position="350"/>
    </location>
</feature>
<evidence type="ECO:0000256" key="1">
    <source>
        <dbReference type="ARBA" id="ARBA00004413"/>
    </source>
</evidence>
<dbReference type="RefSeq" id="WP_100201727.1">
    <property type="nucleotide sequence ID" value="NZ_PGGW01000039.1"/>
</dbReference>
<dbReference type="AlphaFoldDB" id="A0A2M8M0A3"/>
<dbReference type="Proteomes" id="UP000230407">
    <property type="component" value="Unassembled WGS sequence"/>
</dbReference>
<feature type="region of interest" description="Disordered" evidence="10">
    <location>
        <begin position="1"/>
        <end position="20"/>
    </location>
</feature>
<dbReference type="NCBIfam" id="TIGR01188">
    <property type="entry name" value="drrA"/>
    <property type="match status" value="1"/>
</dbReference>
<dbReference type="Gene3D" id="3.40.50.300">
    <property type="entry name" value="P-loop containing nucleotide triphosphate hydrolases"/>
    <property type="match status" value="1"/>
</dbReference>
<dbReference type="InterPro" id="IPR003593">
    <property type="entry name" value="AAA+_ATPase"/>
</dbReference>
<dbReference type="InterPro" id="IPR050763">
    <property type="entry name" value="ABC_transporter_ATP-binding"/>
</dbReference>
<gene>
    <name evidence="12" type="ORF">CUT44_10865</name>
</gene>
<feature type="compositionally biased region" description="Polar residues" evidence="10">
    <location>
        <begin position="1"/>
        <end position="10"/>
    </location>
</feature>
<evidence type="ECO:0000256" key="2">
    <source>
        <dbReference type="ARBA" id="ARBA00022448"/>
    </source>
</evidence>
<keyword evidence="3" id="KW-1003">Cell membrane</keyword>
<comment type="similarity">
    <text evidence="9">Belongs to the ABC transporter superfamily. Drug exporter-1 (DrugE1) (TC 3.A.1.105) family.</text>
</comment>
<dbReference type="SUPFAM" id="SSF52540">
    <property type="entry name" value="P-loop containing nucleoside triphosphate hydrolases"/>
    <property type="match status" value="1"/>
</dbReference>